<protein>
    <recommendedName>
        <fullName evidence="3">DUF4376 domain-containing protein</fullName>
    </recommendedName>
</protein>
<evidence type="ECO:0008006" key="3">
    <source>
        <dbReference type="Google" id="ProtNLM"/>
    </source>
</evidence>
<dbReference type="KEGG" id="gso:PH603_04905"/>
<name>A0AAF0BMV0_9PROT</name>
<keyword evidence="2" id="KW-1185">Reference proteome</keyword>
<evidence type="ECO:0000313" key="1">
    <source>
        <dbReference type="EMBL" id="WCL55095.1"/>
    </source>
</evidence>
<dbReference type="RefSeq" id="WP_289504855.1">
    <property type="nucleotide sequence ID" value="NZ_CP116805.1"/>
</dbReference>
<dbReference type="AlphaFoldDB" id="A0AAF0BMV0"/>
<reference evidence="1" key="1">
    <citation type="submission" date="2023-01" db="EMBL/GenBank/DDBJ databases">
        <title>The genome sequence of Kordiimonadaceae bacterium 6D33.</title>
        <authorList>
            <person name="Liu Y."/>
        </authorList>
    </citation>
    <scope>NUCLEOTIDE SEQUENCE</scope>
    <source>
        <strain evidence="1">6D33</strain>
    </source>
</reference>
<evidence type="ECO:0000313" key="2">
    <source>
        <dbReference type="Proteomes" id="UP001217500"/>
    </source>
</evidence>
<organism evidence="1 2">
    <name type="scientific">Gimibacter soli</name>
    <dbReference type="NCBI Taxonomy" id="3024400"/>
    <lineage>
        <taxon>Bacteria</taxon>
        <taxon>Pseudomonadati</taxon>
        <taxon>Pseudomonadota</taxon>
        <taxon>Alphaproteobacteria</taxon>
        <taxon>Kordiimonadales</taxon>
        <taxon>Temperatibacteraceae</taxon>
        <taxon>Gimibacter</taxon>
    </lineage>
</organism>
<proteinExistence type="predicted"/>
<sequence length="200" mass="21095">MSEAQFQIQYDLATGIIALCQPWPYPAPMTPPAGVGILLAGRFVDPYRERVDITADPPVPVLVVEDPGALLAAAKREALDRIDVEAGEARRQIGSPGYAIDATYKAKEEEARRYAAEVEASGNPDAHLADYPYIAAGVGIDAATPAGVATLYLAMAAEWHGFNAAVEAVRIAAKQAVATALSPAEVKTLVNAIVWPESAI</sequence>
<dbReference type="EMBL" id="CP116805">
    <property type="protein sequence ID" value="WCL55095.1"/>
    <property type="molecule type" value="Genomic_DNA"/>
</dbReference>
<gene>
    <name evidence="1" type="ORF">PH603_04905</name>
</gene>
<dbReference type="Proteomes" id="UP001217500">
    <property type="component" value="Chromosome"/>
</dbReference>
<accession>A0AAF0BMV0</accession>